<evidence type="ECO:0000256" key="4">
    <source>
        <dbReference type="ARBA" id="ARBA00022840"/>
    </source>
</evidence>
<comment type="caution">
    <text evidence="7">The sequence shown here is derived from an EMBL/GenBank/DDBJ whole genome shotgun (WGS) entry which is preliminary data.</text>
</comment>
<protein>
    <recommendedName>
        <fullName evidence="5">Thiamine diphosphokinase</fullName>
        <ecNumber evidence="5">2.7.6.2</ecNumber>
    </recommendedName>
</protein>
<dbReference type="SUPFAM" id="SSF63999">
    <property type="entry name" value="Thiamin pyrophosphokinase, catalytic domain"/>
    <property type="match status" value="1"/>
</dbReference>
<dbReference type="NCBIfam" id="TIGR01378">
    <property type="entry name" value="thi_PPkinase"/>
    <property type="match status" value="1"/>
</dbReference>
<dbReference type="RefSeq" id="WP_044098106.1">
    <property type="nucleotide sequence ID" value="NZ_JDUS01000006.1"/>
</dbReference>
<gene>
    <name evidence="7" type="ORF">BBOH_1029</name>
</gene>
<dbReference type="eggNOG" id="COG1564">
    <property type="taxonomic scope" value="Bacteria"/>
</dbReference>
<dbReference type="STRING" id="1437606.BBOH_1029"/>
<dbReference type="EMBL" id="JGYP01000002">
    <property type="protein sequence ID" value="KFI45559.1"/>
    <property type="molecule type" value="Genomic_DNA"/>
</dbReference>
<keyword evidence="1" id="KW-0808">Transferase</keyword>
<dbReference type="Pfam" id="PF04263">
    <property type="entry name" value="TPK_catalytic"/>
    <property type="match status" value="1"/>
</dbReference>
<dbReference type="CDD" id="cd07995">
    <property type="entry name" value="TPK"/>
    <property type="match status" value="1"/>
</dbReference>
<keyword evidence="8" id="KW-1185">Reference proteome</keyword>
<dbReference type="InterPro" id="IPR007371">
    <property type="entry name" value="TPK_catalytic"/>
</dbReference>
<dbReference type="GO" id="GO:0004788">
    <property type="term" value="F:thiamine diphosphokinase activity"/>
    <property type="evidence" value="ECO:0007669"/>
    <property type="project" value="UniProtKB-UniRule"/>
</dbReference>
<dbReference type="InterPro" id="IPR053149">
    <property type="entry name" value="TPK"/>
</dbReference>
<dbReference type="Gene3D" id="3.40.50.10240">
    <property type="entry name" value="Thiamin pyrophosphokinase, catalytic domain"/>
    <property type="match status" value="1"/>
</dbReference>
<evidence type="ECO:0000313" key="7">
    <source>
        <dbReference type="EMBL" id="KFI45559.1"/>
    </source>
</evidence>
<dbReference type="EC" id="2.7.6.2" evidence="5"/>
<sequence>MNCFIFAAGTYYGNEPRELPSDSLVIAADGGLDHVHTLGIAPDIVIGDFDSAEAKAPAGAETITLPTEHDDTDMLSALKIGWSRGCRRFHIYGGLGGRIDHSAANLQYLALLARRGGIGFLFGSTTVATAVCNGSLDFAAPATDAPLYPVSVLSVDNLSHHVTEAGLKYELHDGELTNSGVTTLGISGVSNELLPGKPSSISVGDGTLLVTFPIGTTLPEVTTVVATADSLGPLADHRSKLLMTSADER</sequence>
<reference evidence="7 8" key="1">
    <citation type="submission" date="2014-03" db="EMBL/GenBank/DDBJ databases">
        <title>Genomics of Bifidobacteria.</title>
        <authorList>
            <person name="Ventura M."/>
            <person name="Milani C."/>
            <person name="Lugli G.A."/>
        </authorList>
    </citation>
    <scope>NUCLEOTIDE SEQUENCE [LARGE SCALE GENOMIC DNA]</scope>
    <source>
        <strain evidence="7 8">DSM 22767</strain>
    </source>
</reference>
<dbReference type="GO" id="GO:0005524">
    <property type="term" value="F:ATP binding"/>
    <property type="evidence" value="ECO:0007669"/>
    <property type="project" value="UniProtKB-KW"/>
</dbReference>
<evidence type="ECO:0000256" key="1">
    <source>
        <dbReference type="ARBA" id="ARBA00022679"/>
    </source>
</evidence>
<evidence type="ECO:0000259" key="6">
    <source>
        <dbReference type="SMART" id="SM00983"/>
    </source>
</evidence>
<dbReference type="InterPro" id="IPR006282">
    <property type="entry name" value="Thi_PPkinase"/>
</dbReference>
<feature type="domain" description="Thiamin pyrophosphokinase thiamin-binding" evidence="6">
    <location>
        <begin position="123"/>
        <end position="209"/>
    </location>
</feature>
<keyword evidence="4" id="KW-0067">ATP-binding</keyword>
<dbReference type="SMART" id="SM00983">
    <property type="entry name" value="TPK_B1_binding"/>
    <property type="match status" value="1"/>
</dbReference>
<organism evidence="7 8">
    <name type="scientific">Bifidobacterium bohemicum DSM 22767</name>
    <dbReference type="NCBI Taxonomy" id="1437606"/>
    <lineage>
        <taxon>Bacteria</taxon>
        <taxon>Bacillati</taxon>
        <taxon>Actinomycetota</taxon>
        <taxon>Actinomycetes</taxon>
        <taxon>Bifidobacteriales</taxon>
        <taxon>Bifidobacteriaceae</taxon>
        <taxon>Bifidobacterium</taxon>
    </lineage>
</organism>
<dbReference type="GO" id="GO:0016301">
    <property type="term" value="F:kinase activity"/>
    <property type="evidence" value="ECO:0007669"/>
    <property type="project" value="UniProtKB-KW"/>
</dbReference>
<evidence type="ECO:0000256" key="2">
    <source>
        <dbReference type="ARBA" id="ARBA00022741"/>
    </source>
</evidence>
<proteinExistence type="predicted"/>
<dbReference type="OrthoDB" id="9804377at2"/>
<evidence type="ECO:0000256" key="5">
    <source>
        <dbReference type="NCBIfam" id="TIGR01378"/>
    </source>
</evidence>
<dbReference type="GO" id="GO:0009229">
    <property type="term" value="P:thiamine diphosphate biosynthetic process"/>
    <property type="evidence" value="ECO:0007669"/>
    <property type="project" value="InterPro"/>
</dbReference>
<dbReference type="InterPro" id="IPR007373">
    <property type="entry name" value="Thiamin_PyroPKinase_B1-bd"/>
</dbReference>
<dbReference type="PANTHER" id="PTHR41299">
    <property type="entry name" value="THIAMINE PYROPHOSPHOKINASE"/>
    <property type="match status" value="1"/>
</dbReference>
<evidence type="ECO:0000256" key="3">
    <source>
        <dbReference type="ARBA" id="ARBA00022777"/>
    </source>
</evidence>
<evidence type="ECO:0000313" key="8">
    <source>
        <dbReference type="Proteomes" id="UP000029096"/>
    </source>
</evidence>
<dbReference type="GO" id="GO:0006772">
    <property type="term" value="P:thiamine metabolic process"/>
    <property type="evidence" value="ECO:0007669"/>
    <property type="project" value="UniProtKB-UniRule"/>
</dbReference>
<dbReference type="InterPro" id="IPR036759">
    <property type="entry name" value="TPK_catalytic_sf"/>
</dbReference>
<keyword evidence="3" id="KW-0418">Kinase</keyword>
<keyword evidence="2" id="KW-0547">Nucleotide-binding</keyword>
<dbReference type="GO" id="GO:0030975">
    <property type="term" value="F:thiamine binding"/>
    <property type="evidence" value="ECO:0007669"/>
    <property type="project" value="InterPro"/>
</dbReference>
<dbReference type="PANTHER" id="PTHR41299:SF1">
    <property type="entry name" value="THIAMINE PYROPHOSPHOKINASE"/>
    <property type="match status" value="1"/>
</dbReference>
<dbReference type="AlphaFoldDB" id="A0A086ZGA9"/>
<accession>A0A086ZGA9</accession>
<dbReference type="Proteomes" id="UP000029096">
    <property type="component" value="Unassembled WGS sequence"/>
</dbReference>
<name>A0A086ZGA9_9BIFI</name>